<dbReference type="InterPro" id="IPR002571">
    <property type="entry name" value="HrcA"/>
</dbReference>
<keyword evidence="2" id="KW-0805">Transcription regulation</keyword>
<dbReference type="GO" id="GO:0045892">
    <property type="term" value="P:negative regulation of DNA-templated transcription"/>
    <property type="evidence" value="ECO:0007669"/>
    <property type="project" value="TreeGrafter"/>
</dbReference>
<comment type="caution">
    <text evidence="6">The sequence shown here is derived from an EMBL/GenBank/DDBJ whole genome shotgun (WGS) entry which is preliminary data.</text>
</comment>
<dbReference type="InterPro" id="IPR036390">
    <property type="entry name" value="WH_DNA-bd_sf"/>
</dbReference>
<dbReference type="SUPFAM" id="SSF55781">
    <property type="entry name" value="GAF domain-like"/>
    <property type="match status" value="1"/>
</dbReference>
<dbReference type="GO" id="GO:0003677">
    <property type="term" value="F:DNA binding"/>
    <property type="evidence" value="ECO:0007669"/>
    <property type="project" value="InterPro"/>
</dbReference>
<dbReference type="InterPro" id="IPR029016">
    <property type="entry name" value="GAF-like_dom_sf"/>
</dbReference>
<feature type="domain" description="Heat-inducible transcription repressor HrcA C-terminal" evidence="5">
    <location>
        <begin position="90"/>
        <end position="212"/>
    </location>
</feature>
<dbReference type="PANTHER" id="PTHR34824:SF1">
    <property type="entry name" value="HEAT-INDUCIBLE TRANSCRIPTION REPRESSOR HRCA"/>
    <property type="match status" value="1"/>
</dbReference>
<keyword evidence="4" id="KW-0804">Transcription</keyword>
<evidence type="ECO:0000256" key="3">
    <source>
        <dbReference type="ARBA" id="ARBA00023016"/>
    </source>
</evidence>
<dbReference type="InterPro" id="IPR036388">
    <property type="entry name" value="WH-like_DNA-bd_sf"/>
</dbReference>
<dbReference type="Gene3D" id="1.10.10.10">
    <property type="entry name" value="Winged helix-like DNA-binding domain superfamily/Winged helix DNA-binding domain"/>
    <property type="match status" value="1"/>
</dbReference>
<keyword evidence="1" id="KW-0678">Repressor</keyword>
<dbReference type="Pfam" id="PF01628">
    <property type="entry name" value="HrcA"/>
    <property type="match status" value="1"/>
</dbReference>
<dbReference type="SUPFAM" id="SSF46785">
    <property type="entry name" value="Winged helix' DNA-binding domain"/>
    <property type="match status" value="1"/>
</dbReference>
<proteinExistence type="predicted"/>
<gene>
    <name evidence="6" type="ORF">COU28_03980</name>
</gene>
<evidence type="ECO:0000256" key="4">
    <source>
        <dbReference type="ARBA" id="ARBA00023163"/>
    </source>
</evidence>
<evidence type="ECO:0000313" key="6">
    <source>
        <dbReference type="EMBL" id="PIR78011.1"/>
    </source>
</evidence>
<accession>A0A2H0TXS7</accession>
<evidence type="ECO:0000259" key="5">
    <source>
        <dbReference type="Pfam" id="PF01628"/>
    </source>
</evidence>
<dbReference type="Gene3D" id="3.30.450.40">
    <property type="match status" value="1"/>
</dbReference>
<sequence>MLDERKAKILALIIENYTKSAEPIGSSFLVDESELKLSGATLRNEMRDLEELGFLTHPHTSSGRIPTEKGYKYYVENIMKVKTIAKKVAEDFESVTAEKINDELKTIAKNISEKTGNAVIIAFGAGSLYYTGIKNLFSQPEFHDYTYMVSVSTIFDQCEDMIGDMYKAIESVEPKIFVGSENPFGSMCGLVGVKLKNNILFMVLGPIRMDYSTNYTLLDYLLKKFN</sequence>
<dbReference type="AlphaFoldDB" id="A0A2H0TXS7"/>
<organism evidence="6 7">
    <name type="scientific">Candidatus Magasanikbacteria bacterium CG10_big_fil_rev_8_21_14_0_10_36_16</name>
    <dbReference type="NCBI Taxonomy" id="1974645"/>
    <lineage>
        <taxon>Bacteria</taxon>
        <taxon>Candidatus Magasanikiibacteriota</taxon>
    </lineage>
</organism>
<dbReference type="Proteomes" id="UP000230852">
    <property type="component" value="Unassembled WGS sequence"/>
</dbReference>
<evidence type="ECO:0000256" key="2">
    <source>
        <dbReference type="ARBA" id="ARBA00023015"/>
    </source>
</evidence>
<protein>
    <recommendedName>
        <fullName evidence="5">Heat-inducible transcription repressor HrcA C-terminal domain-containing protein</fullName>
    </recommendedName>
</protein>
<dbReference type="PANTHER" id="PTHR34824">
    <property type="entry name" value="HEAT-INDUCIBLE TRANSCRIPTION REPRESSOR HRCA"/>
    <property type="match status" value="1"/>
</dbReference>
<dbReference type="InterPro" id="IPR021153">
    <property type="entry name" value="HrcA_C"/>
</dbReference>
<dbReference type="EMBL" id="PFBU01000075">
    <property type="protein sequence ID" value="PIR78011.1"/>
    <property type="molecule type" value="Genomic_DNA"/>
</dbReference>
<keyword evidence="3" id="KW-0346">Stress response</keyword>
<evidence type="ECO:0000313" key="7">
    <source>
        <dbReference type="Proteomes" id="UP000230852"/>
    </source>
</evidence>
<reference evidence="7" key="1">
    <citation type="submission" date="2017-09" db="EMBL/GenBank/DDBJ databases">
        <title>Depth-based differentiation of microbial function through sediment-hosted aquifers and enrichment of novel symbionts in the deep terrestrial subsurface.</title>
        <authorList>
            <person name="Probst A.J."/>
            <person name="Ladd B."/>
            <person name="Jarett J.K."/>
            <person name="Geller-Mcgrath D.E."/>
            <person name="Sieber C.M.K."/>
            <person name="Emerson J.B."/>
            <person name="Anantharaman K."/>
            <person name="Thomas B.C."/>
            <person name="Malmstrom R."/>
            <person name="Stieglmeier M."/>
            <person name="Klingl A."/>
            <person name="Woyke T."/>
            <person name="Ryan C.M."/>
            <person name="Banfield J.F."/>
        </authorList>
    </citation>
    <scope>NUCLEOTIDE SEQUENCE [LARGE SCALE GENOMIC DNA]</scope>
</reference>
<evidence type="ECO:0000256" key="1">
    <source>
        <dbReference type="ARBA" id="ARBA00022491"/>
    </source>
</evidence>
<name>A0A2H0TXS7_9BACT</name>